<accession>A0A1I7WNL8</accession>
<protein>
    <submittedName>
        <fullName evidence="3">Neuropeptide-Like Protein</fullName>
    </submittedName>
</protein>
<keyword evidence="1" id="KW-0732">Signal</keyword>
<keyword evidence="2" id="KW-1185">Reference proteome</keyword>
<evidence type="ECO:0000313" key="3">
    <source>
        <dbReference type="WBParaSite" id="Hba_06736"/>
    </source>
</evidence>
<feature type="chain" id="PRO_5009310750" evidence="1">
    <location>
        <begin position="20"/>
        <end position="111"/>
    </location>
</feature>
<proteinExistence type="predicted"/>
<sequence>MNTLRVAFLSSIIIGAVLTQVPFRVYPTHDRELFQKDYSDYITEKRAKVDPNAFRMSFGKRFARNNIDPNAFRMSFGKRSAPAVSVFYDLNKDTIDKRMDTKHYYISLGRR</sequence>
<dbReference type="Proteomes" id="UP000095283">
    <property type="component" value="Unplaced"/>
</dbReference>
<reference evidence="3" key="1">
    <citation type="submission" date="2016-11" db="UniProtKB">
        <authorList>
            <consortium name="WormBaseParasite"/>
        </authorList>
    </citation>
    <scope>IDENTIFICATION</scope>
</reference>
<feature type="signal peptide" evidence="1">
    <location>
        <begin position="1"/>
        <end position="19"/>
    </location>
</feature>
<organism evidence="2 3">
    <name type="scientific">Heterorhabditis bacteriophora</name>
    <name type="common">Entomopathogenic nematode worm</name>
    <dbReference type="NCBI Taxonomy" id="37862"/>
    <lineage>
        <taxon>Eukaryota</taxon>
        <taxon>Metazoa</taxon>
        <taxon>Ecdysozoa</taxon>
        <taxon>Nematoda</taxon>
        <taxon>Chromadorea</taxon>
        <taxon>Rhabditida</taxon>
        <taxon>Rhabditina</taxon>
        <taxon>Rhabditomorpha</taxon>
        <taxon>Strongyloidea</taxon>
        <taxon>Heterorhabditidae</taxon>
        <taxon>Heterorhabditis</taxon>
    </lineage>
</organism>
<name>A0A1I7WNL8_HETBA</name>
<dbReference type="WBParaSite" id="Hba_06736">
    <property type="protein sequence ID" value="Hba_06736"/>
    <property type="gene ID" value="Hba_06736"/>
</dbReference>
<evidence type="ECO:0000313" key="2">
    <source>
        <dbReference type="Proteomes" id="UP000095283"/>
    </source>
</evidence>
<dbReference type="AlphaFoldDB" id="A0A1I7WNL8"/>
<evidence type="ECO:0000256" key="1">
    <source>
        <dbReference type="SAM" id="SignalP"/>
    </source>
</evidence>